<keyword evidence="6" id="KW-0324">Glycolysis</keyword>
<dbReference type="Pfam" id="PF00365">
    <property type="entry name" value="PFK"/>
    <property type="match status" value="1"/>
</dbReference>
<evidence type="ECO:0000259" key="7">
    <source>
        <dbReference type="Pfam" id="PF00365"/>
    </source>
</evidence>
<dbReference type="InterPro" id="IPR022953">
    <property type="entry name" value="ATP_PFK"/>
</dbReference>
<dbReference type="SUPFAM" id="SSF53784">
    <property type="entry name" value="Phosphofructokinase"/>
    <property type="match status" value="1"/>
</dbReference>
<dbReference type="Gene3D" id="3.40.50.460">
    <property type="entry name" value="Phosphofructokinase domain"/>
    <property type="match status" value="1"/>
</dbReference>
<keyword evidence="3 6" id="KW-0479">Metal-binding</keyword>
<dbReference type="InterPro" id="IPR000023">
    <property type="entry name" value="Phosphofructokinase_dom"/>
</dbReference>
<feature type="site" description="Important for catalytic activity and substrate specificity; stabilizes the transition state when the phosphoryl donor is PPi; prevents ATP from binding by mimicking the alpha-phosphate group of ATP" evidence="6">
    <location>
        <position position="112"/>
    </location>
</feature>
<evidence type="ECO:0000313" key="8">
    <source>
        <dbReference type="EMBL" id="AOY74627.1"/>
    </source>
</evidence>
<dbReference type="PIRSF" id="PIRSF036483">
    <property type="entry name" value="PFK_XF0274"/>
    <property type="match status" value="1"/>
</dbReference>
<feature type="site" description="Important for catalytic activity; stabilizes the transition state when the phosphoryl donor is PPi" evidence="6">
    <location>
        <position position="138"/>
    </location>
</feature>
<dbReference type="NCBIfam" id="NF010675">
    <property type="entry name" value="PRK14072.1"/>
    <property type="match status" value="1"/>
</dbReference>
<dbReference type="GO" id="GO:0005737">
    <property type="term" value="C:cytoplasm"/>
    <property type="evidence" value="ECO:0007669"/>
    <property type="project" value="UniProtKB-SubCell"/>
</dbReference>
<feature type="binding site" evidence="6">
    <location>
        <begin position="139"/>
        <end position="141"/>
    </location>
    <ligand>
        <name>substrate</name>
    </ligand>
</feature>
<dbReference type="PANTHER" id="PTHR45770">
    <property type="entry name" value="ATP-DEPENDENT 6-PHOSPHOFRUCTOKINASE 1"/>
    <property type="match status" value="1"/>
</dbReference>
<gene>
    <name evidence="6 9" type="primary">pfp</name>
    <name evidence="8" type="ORF">BJL90_00840</name>
    <name evidence="9" type="ORF">CLFO_33990</name>
</gene>
<comment type="activity regulation">
    <text evidence="6">Non-allosteric.</text>
</comment>
<dbReference type="EMBL" id="CP017603">
    <property type="protein sequence ID" value="AOY74627.1"/>
    <property type="molecule type" value="Genomic_DNA"/>
</dbReference>
<comment type="similarity">
    <text evidence="6">Belongs to the phosphofructokinase type A (PFKA) family. PPi-dependent PFK group II subfamily. Clade 'B2' sub-subfamily.</text>
</comment>
<feature type="domain" description="Phosphofructokinase" evidence="7">
    <location>
        <begin position="6"/>
        <end position="304"/>
    </location>
</feature>
<evidence type="ECO:0000313" key="11">
    <source>
        <dbReference type="Proteomes" id="UP000192478"/>
    </source>
</evidence>
<dbReference type="InterPro" id="IPR035966">
    <property type="entry name" value="PKF_sf"/>
</dbReference>
<keyword evidence="6" id="KW-0963">Cytoplasm</keyword>
<evidence type="ECO:0000313" key="10">
    <source>
        <dbReference type="Proteomes" id="UP000177894"/>
    </source>
</evidence>
<dbReference type="AlphaFoldDB" id="A0AAC9WHI1"/>
<feature type="binding site" evidence="6">
    <location>
        <position position="242"/>
    </location>
    <ligand>
        <name>substrate</name>
    </ligand>
</feature>
<organism evidence="9 11">
    <name type="scientific">Clostridium formicaceticum</name>
    <dbReference type="NCBI Taxonomy" id="1497"/>
    <lineage>
        <taxon>Bacteria</taxon>
        <taxon>Bacillati</taxon>
        <taxon>Bacillota</taxon>
        <taxon>Clostridia</taxon>
        <taxon>Eubacteriales</taxon>
        <taxon>Clostridiaceae</taxon>
        <taxon>Clostridium</taxon>
    </lineage>
</organism>
<evidence type="ECO:0000313" key="9">
    <source>
        <dbReference type="EMBL" id="ARE88993.1"/>
    </source>
</evidence>
<dbReference type="GO" id="GO:0046872">
    <property type="term" value="F:metal ion binding"/>
    <property type="evidence" value="ECO:0007669"/>
    <property type="project" value="UniProtKB-KW"/>
</dbReference>
<dbReference type="Gene3D" id="3.40.50.450">
    <property type="match status" value="1"/>
</dbReference>
<keyword evidence="10" id="KW-1185">Reference proteome</keyword>
<dbReference type="PRINTS" id="PR00476">
    <property type="entry name" value="PHFRCTKINASE"/>
</dbReference>
<dbReference type="Proteomes" id="UP000177894">
    <property type="component" value="Chromosome"/>
</dbReference>
<dbReference type="InterPro" id="IPR011404">
    <property type="entry name" value="PPi-PFK"/>
</dbReference>
<comment type="subunit">
    <text evidence="6">Homodimer.</text>
</comment>
<dbReference type="EC" id="2.7.1.90" evidence="6"/>
<evidence type="ECO:0000256" key="4">
    <source>
        <dbReference type="ARBA" id="ARBA00022777"/>
    </source>
</evidence>
<evidence type="ECO:0000256" key="3">
    <source>
        <dbReference type="ARBA" id="ARBA00022723"/>
    </source>
</evidence>
<feature type="binding site" evidence="6">
    <location>
        <position position="12"/>
    </location>
    <ligand>
        <name>diphosphate</name>
        <dbReference type="ChEBI" id="CHEBI:33019"/>
    </ligand>
</feature>
<dbReference type="GO" id="GO:0006002">
    <property type="term" value="P:fructose 6-phosphate metabolic process"/>
    <property type="evidence" value="ECO:0007669"/>
    <property type="project" value="InterPro"/>
</dbReference>
<dbReference type="Proteomes" id="UP000192478">
    <property type="component" value="Chromosome"/>
</dbReference>
<evidence type="ECO:0000256" key="1">
    <source>
        <dbReference type="ARBA" id="ARBA00001946"/>
    </source>
</evidence>
<protein>
    <recommendedName>
        <fullName evidence="6">Pyrophosphate--fructose 6-phosphate 1-phosphotransferase</fullName>
        <ecNumber evidence="6">2.7.1.90</ecNumber>
    </recommendedName>
    <alternativeName>
        <fullName evidence="6">6-phosphofructokinase, pyrophosphate dependent</fullName>
    </alternativeName>
    <alternativeName>
        <fullName evidence="6">PPi-dependent phosphofructokinase</fullName>
        <shortName evidence="6">PPi-PFK</shortName>
    </alternativeName>
    <alternativeName>
        <fullName evidence="6">Pyrophosphate-dependent 6-phosphofructose-1-kinase</fullName>
    </alternativeName>
</protein>
<evidence type="ECO:0000256" key="5">
    <source>
        <dbReference type="ARBA" id="ARBA00022842"/>
    </source>
</evidence>
<comment type="caution">
    <text evidence="6">Lacks conserved residue(s) required for the propagation of feature annotation.</text>
</comment>
<evidence type="ECO:0000256" key="6">
    <source>
        <dbReference type="HAMAP-Rule" id="MF_01978"/>
    </source>
</evidence>
<sequence>MFKNAIIGQSGGPTAVINASLYGVIKEAMEQEQIHRVYGMKNGIEGLLKGNILDLKDVYETKNFDRLKHTPASFLGSCRFKLPEIWDETYQNIFEIFKEYEIGYFFYIGGNDSMDTVSKLSAYAKEIGFNIKIIGIPKTIDNDLYLTDHTPGYGSAAKFIATSVKEIMLDSKVYDMESVTIVEIMGRHTGWLTAASALALDTKDRCELMVYLPETPFDMEGFIESLKDRLKLNKTVIVAVSEGIKFADGTYVCETGQALSLDNFGHKSLGGCGKVLENEVKNKLTVKVRSIELNVLQRCASTCASKTDIDEAVMAGKNAVTYALQGETGKMVAFVREKESDYEIKTVSVDVENVCNKEKFFPATWIYDICNITDDFIAYVKPLIAGEVQVDYENGIPVFLEL</sequence>
<dbReference type="RefSeq" id="WP_070963464.1">
    <property type="nucleotide sequence ID" value="NZ_CP017603.1"/>
</dbReference>
<proteinExistence type="inferred from homology"/>
<feature type="binding site" evidence="6">
    <location>
        <begin position="185"/>
        <end position="187"/>
    </location>
    <ligand>
        <name>substrate</name>
    </ligand>
</feature>
<dbReference type="HAMAP" id="MF_01978">
    <property type="entry name" value="Phosphofructokinase_II_B2"/>
    <property type="match status" value="1"/>
</dbReference>
<keyword evidence="2 6" id="KW-0808">Transferase</keyword>
<dbReference type="EMBL" id="CP020559">
    <property type="protein sequence ID" value="ARE88993.1"/>
    <property type="molecule type" value="Genomic_DNA"/>
</dbReference>
<reference evidence="8 10" key="1">
    <citation type="submission" date="2016-10" db="EMBL/GenBank/DDBJ databases">
        <title>Complete Genome Sequence of Acetogen Clostridium formicoaceticum ATCC 27076.</title>
        <authorList>
            <person name="Bao T."/>
            <person name="Cheng C."/>
            <person name="Zhao J."/>
            <person name="Yang S.-T."/>
            <person name="Wang J."/>
            <person name="Wang M."/>
        </authorList>
    </citation>
    <scope>NUCLEOTIDE SEQUENCE [LARGE SCALE GENOMIC DNA]</scope>
    <source>
        <strain evidence="8 10">ATCC 27076</strain>
    </source>
</reference>
<reference evidence="9 11" key="2">
    <citation type="submission" date="2017-03" db="EMBL/GenBank/DDBJ databases">
        <title>Complete sequence of Clostridium formicaceticum DSM 92.</title>
        <authorList>
            <person name="Poehlein A."/>
            <person name="Karl M."/>
            <person name="Bengelsdorf F.R."/>
            <person name="Duerre P."/>
            <person name="Daniel R."/>
        </authorList>
    </citation>
    <scope>NUCLEOTIDE SEQUENCE [LARGE SCALE GENOMIC DNA]</scope>
    <source>
        <strain evidence="9 11">DSM 92</strain>
    </source>
</reference>
<keyword evidence="4 6" id="KW-0418">Kinase</keyword>
<dbReference type="GO" id="GO:0003872">
    <property type="term" value="F:6-phosphofructokinase activity"/>
    <property type="evidence" value="ECO:0007669"/>
    <property type="project" value="UniProtKB-UniRule"/>
</dbReference>
<comment type="cofactor">
    <cofactor evidence="1 6">
        <name>Mg(2+)</name>
        <dbReference type="ChEBI" id="CHEBI:18420"/>
    </cofactor>
</comment>
<comment type="subcellular location">
    <subcellularLocation>
        <location evidence="6">Cytoplasm</location>
    </subcellularLocation>
</comment>
<comment type="function">
    <text evidence="6">Catalyzes the phosphorylation of D-fructose 6-phosphate, the first committing step of glycolysis. Uses inorganic phosphate (PPi) as phosphoryl donor instead of ATP like common ATP-dependent phosphofructokinases (ATP-PFKs), which renders the reaction reversible, and can thus function both in glycolysis and gluconeogenesis. Consistently, PPi-PFK can replace the enzymes of both the forward (ATP-PFK) and reverse (fructose-bisphosphatase (FBPase)) reactions.</text>
</comment>
<accession>A0AAC9WHI1</accession>
<comment type="pathway">
    <text evidence="6">Carbohydrate degradation; glycolysis; D-glyceraldehyde 3-phosphate and glycerone phosphate from D-glucose: step 3/4.</text>
</comment>
<evidence type="ECO:0000256" key="2">
    <source>
        <dbReference type="ARBA" id="ARBA00022679"/>
    </source>
</evidence>
<feature type="active site" description="Proton acceptor" evidence="6">
    <location>
        <position position="141"/>
    </location>
</feature>
<dbReference type="KEGG" id="cfm:BJL90_00840"/>
<dbReference type="GO" id="GO:0047334">
    <property type="term" value="F:diphosphate-fructose-6-phosphate 1-phosphotransferase activity"/>
    <property type="evidence" value="ECO:0007669"/>
    <property type="project" value="UniProtKB-EC"/>
</dbReference>
<dbReference type="InterPro" id="IPR050929">
    <property type="entry name" value="PFKA"/>
</dbReference>
<name>A0AAC9WHI1_9CLOT</name>
<feature type="binding site" evidence="6">
    <location>
        <position position="111"/>
    </location>
    <ligand>
        <name>Mg(2+)</name>
        <dbReference type="ChEBI" id="CHEBI:18420"/>
        <note>catalytic</note>
    </ligand>
</feature>
<keyword evidence="5 6" id="KW-0460">Magnesium</keyword>
<comment type="catalytic activity">
    <reaction evidence="6">
        <text>beta-D-fructose 6-phosphate + diphosphate = beta-D-fructose 1,6-bisphosphate + phosphate + H(+)</text>
        <dbReference type="Rhea" id="RHEA:13613"/>
        <dbReference type="ChEBI" id="CHEBI:15378"/>
        <dbReference type="ChEBI" id="CHEBI:32966"/>
        <dbReference type="ChEBI" id="CHEBI:33019"/>
        <dbReference type="ChEBI" id="CHEBI:43474"/>
        <dbReference type="ChEBI" id="CHEBI:57634"/>
        <dbReference type="EC" id="2.7.1.90"/>
    </reaction>
</comment>